<proteinExistence type="predicted"/>
<dbReference type="GO" id="GO:0000049">
    <property type="term" value="F:tRNA binding"/>
    <property type="evidence" value="ECO:0007669"/>
    <property type="project" value="TreeGrafter"/>
</dbReference>
<evidence type="ECO:0000256" key="3">
    <source>
        <dbReference type="ARBA" id="ARBA00022679"/>
    </source>
</evidence>
<evidence type="ECO:0000256" key="2">
    <source>
        <dbReference type="ARBA" id="ARBA00022603"/>
    </source>
</evidence>
<dbReference type="PROSITE" id="PS51675">
    <property type="entry name" value="SAM_MT_TRM10"/>
    <property type="match status" value="1"/>
</dbReference>
<keyword evidence="2" id="KW-0489">Methyltransferase</keyword>
<keyword evidence="4" id="KW-0949">S-adenosyl-L-methionine</keyword>
<dbReference type="InterPro" id="IPR028564">
    <property type="entry name" value="MT_TRM10-typ"/>
</dbReference>
<feature type="domain" description="SAM-dependent MTase TRM10-type" evidence="6">
    <location>
        <begin position="31"/>
        <end position="242"/>
    </location>
</feature>
<sequence length="290" mass="32245">MTTASMIAKMIDVETPKVEAATTPKITTPTTPKITTPTTSNITTPTIIFDLNYAPQMSRNEMKALANQLVLSYASNRRYSQPFGLVFSGSDFHDSTLHEALSKQDFSSWSNVSVSDSFDSSTPWQAYADKNPVYLTADSPNQLTSITSESVFIIGGLVDHKEKPDASHNRATQNNVPTARLPLLSAVQINTHNESKNNTEHVDISTLAVVQLLHSFYKFKSWPTAIYNTPSFHSAPLRKFLHWKPPYDFLNYVENGGRPYKLGAGFCLTSGESFRPPTIDDIIIIKTHIE</sequence>
<accession>A0A9W7DSB3</accession>
<dbReference type="InterPro" id="IPR038459">
    <property type="entry name" value="MT_TRM10-typ_sf"/>
</dbReference>
<gene>
    <name evidence="7" type="ORF">TL16_g01423</name>
</gene>
<evidence type="ECO:0000256" key="4">
    <source>
        <dbReference type="ARBA" id="ARBA00022691"/>
    </source>
</evidence>
<dbReference type="Proteomes" id="UP001162640">
    <property type="component" value="Unassembled WGS sequence"/>
</dbReference>
<evidence type="ECO:0000313" key="7">
    <source>
        <dbReference type="EMBL" id="GMH53313.1"/>
    </source>
</evidence>
<keyword evidence="3" id="KW-0808">Transferase</keyword>
<reference evidence="8" key="1">
    <citation type="journal article" date="2023" name="Commun. Biol.">
        <title>Genome analysis of Parmales, the sister group of diatoms, reveals the evolutionary specialization of diatoms from phago-mixotrophs to photoautotrophs.</title>
        <authorList>
            <person name="Ban H."/>
            <person name="Sato S."/>
            <person name="Yoshikawa S."/>
            <person name="Yamada K."/>
            <person name="Nakamura Y."/>
            <person name="Ichinomiya M."/>
            <person name="Sato N."/>
            <person name="Blanc-Mathieu R."/>
            <person name="Endo H."/>
            <person name="Kuwata A."/>
            <person name="Ogata H."/>
        </authorList>
    </citation>
    <scope>NUCLEOTIDE SEQUENCE [LARGE SCALE GENOMIC DNA]</scope>
</reference>
<name>A0A9W7DSB3_9STRA</name>
<comment type="catalytic activity">
    <reaction evidence="5">
        <text>guanosine(9) in tRNA + S-adenosyl-L-methionine = N(1)-methylguanosine(9) in tRNA + S-adenosyl-L-homocysteine + H(+)</text>
        <dbReference type="Rhea" id="RHEA:43156"/>
        <dbReference type="Rhea" id="RHEA-COMP:10367"/>
        <dbReference type="Rhea" id="RHEA-COMP:10368"/>
        <dbReference type="ChEBI" id="CHEBI:15378"/>
        <dbReference type="ChEBI" id="CHEBI:57856"/>
        <dbReference type="ChEBI" id="CHEBI:59789"/>
        <dbReference type="ChEBI" id="CHEBI:73542"/>
        <dbReference type="ChEBI" id="CHEBI:74269"/>
        <dbReference type="EC" id="2.1.1.221"/>
    </reaction>
</comment>
<evidence type="ECO:0000259" key="6">
    <source>
        <dbReference type="PROSITE" id="PS51675"/>
    </source>
</evidence>
<dbReference type="InterPro" id="IPR007356">
    <property type="entry name" value="tRNA_m1G_MeTrfase_euk"/>
</dbReference>
<organism evidence="7 8">
    <name type="scientific">Triparma laevis f. inornata</name>
    <dbReference type="NCBI Taxonomy" id="1714386"/>
    <lineage>
        <taxon>Eukaryota</taxon>
        <taxon>Sar</taxon>
        <taxon>Stramenopiles</taxon>
        <taxon>Ochrophyta</taxon>
        <taxon>Bolidophyceae</taxon>
        <taxon>Parmales</taxon>
        <taxon>Triparmaceae</taxon>
        <taxon>Triparma</taxon>
    </lineage>
</organism>
<dbReference type="PANTHER" id="PTHR13563:SF13">
    <property type="entry name" value="TRNA METHYLTRANSFERASE 10 HOMOLOG A"/>
    <property type="match status" value="1"/>
</dbReference>
<dbReference type="GO" id="GO:0052905">
    <property type="term" value="F:tRNA (guanosine(9)-N1)-methyltransferase activity"/>
    <property type="evidence" value="ECO:0007669"/>
    <property type="project" value="UniProtKB-EC"/>
</dbReference>
<protein>
    <recommendedName>
        <fullName evidence="1">tRNA (guanine(9)-N(1))-methyltransferase</fullName>
        <ecNumber evidence="1">2.1.1.221</ecNumber>
    </recommendedName>
</protein>
<dbReference type="CDD" id="cd18089">
    <property type="entry name" value="SPOUT_Trm10-like"/>
    <property type="match status" value="1"/>
</dbReference>
<dbReference type="GO" id="GO:0002939">
    <property type="term" value="P:tRNA N1-guanine methylation"/>
    <property type="evidence" value="ECO:0007669"/>
    <property type="project" value="TreeGrafter"/>
</dbReference>
<dbReference type="EMBL" id="BLQM01000032">
    <property type="protein sequence ID" value="GMH53313.1"/>
    <property type="molecule type" value="Genomic_DNA"/>
</dbReference>
<dbReference type="EC" id="2.1.1.221" evidence="1"/>
<dbReference type="GO" id="GO:0005634">
    <property type="term" value="C:nucleus"/>
    <property type="evidence" value="ECO:0007669"/>
    <property type="project" value="TreeGrafter"/>
</dbReference>
<dbReference type="AlphaFoldDB" id="A0A9W7DSB3"/>
<dbReference type="PANTHER" id="PTHR13563">
    <property type="entry name" value="TRNA (GUANINE-9-) METHYLTRANSFERASE"/>
    <property type="match status" value="1"/>
</dbReference>
<evidence type="ECO:0000313" key="8">
    <source>
        <dbReference type="Proteomes" id="UP001162640"/>
    </source>
</evidence>
<evidence type="ECO:0000256" key="5">
    <source>
        <dbReference type="ARBA" id="ARBA00048434"/>
    </source>
</evidence>
<dbReference type="Gene3D" id="3.40.1280.30">
    <property type="match status" value="1"/>
</dbReference>
<evidence type="ECO:0000256" key="1">
    <source>
        <dbReference type="ARBA" id="ARBA00012797"/>
    </source>
</evidence>
<comment type="caution">
    <text evidence="7">The sequence shown here is derived from an EMBL/GenBank/DDBJ whole genome shotgun (WGS) entry which is preliminary data.</text>
</comment>